<dbReference type="Proteomes" id="UP000320095">
    <property type="component" value="Unassembled WGS sequence"/>
</dbReference>
<comment type="caution">
    <text evidence="1">The sequence shown here is derived from an EMBL/GenBank/DDBJ whole genome shotgun (WGS) entry which is preliminary data.</text>
</comment>
<dbReference type="AlphaFoldDB" id="A0A502EA52"/>
<protein>
    <submittedName>
        <fullName evidence="1">VWA domain-containing protein</fullName>
    </submittedName>
</protein>
<organism evidence="1 2">
    <name type="scientific">Mycolicibacterium hodleri</name>
    <dbReference type="NCBI Taxonomy" id="49897"/>
    <lineage>
        <taxon>Bacteria</taxon>
        <taxon>Bacillati</taxon>
        <taxon>Actinomycetota</taxon>
        <taxon>Actinomycetes</taxon>
        <taxon>Mycobacteriales</taxon>
        <taxon>Mycobacteriaceae</taxon>
        <taxon>Mycolicibacterium</taxon>
    </lineage>
</organism>
<dbReference type="SUPFAM" id="SSF53300">
    <property type="entry name" value="vWA-like"/>
    <property type="match status" value="1"/>
</dbReference>
<gene>
    <name evidence="1" type="ORF">EAH80_16075</name>
</gene>
<accession>A0A502EA52</accession>
<dbReference type="InterPro" id="IPR036465">
    <property type="entry name" value="vWFA_dom_sf"/>
</dbReference>
<name>A0A502EA52_9MYCO</name>
<sequence length="207" mass="22120">MAVLLDRSGSMEVIKSDTEGGFNAFIAEQAKQPGEAKVTLAQFDTEYEIVYANRPITGVPRLELQPRSMTALNDALGRLITDVDAELAILPEAERPGHVIVLVMTDGLENASVEWTHEAVRAAVTRQEKEYAWDFVFLGANIDAVAVGQNLGFSADKSLTYAASDEGVASAMASTTAYVSRKRGAPLAAPVAGFSDEDRVGASGQQR</sequence>
<proteinExistence type="predicted"/>
<evidence type="ECO:0000313" key="2">
    <source>
        <dbReference type="Proteomes" id="UP000320095"/>
    </source>
</evidence>
<dbReference type="Gene3D" id="3.40.50.410">
    <property type="entry name" value="von Willebrand factor, type A domain"/>
    <property type="match status" value="1"/>
</dbReference>
<evidence type="ECO:0000313" key="1">
    <source>
        <dbReference type="EMBL" id="TPG33849.1"/>
    </source>
</evidence>
<reference evidence="1 2" key="1">
    <citation type="journal article" date="2019" name="Environ. Microbiol.">
        <title>Species interactions and distinct microbial communities in high Arctic permafrost affected cryosols are associated with the CH4 and CO2 gas fluxes.</title>
        <authorList>
            <person name="Altshuler I."/>
            <person name="Hamel J."/>
            <person name="Turney S."/>
            <person name="Magnuson E."/>
            <person name="Levesque R."/>
            <person name="Greer C."/>
            <person name="Whyte L.G."/>
        </authorList>
    </citation>
    <scope>NUCLEOTIDE SEQUENCE [LARGE SCALE GENOMIC DNA]</scope>
    <source>
        <strain evidence="1 2">S5.20</strain>
    </source>
</reference>
<keyword evidence="2" id="KW-1185">Reference proteome</keyword>
<dbReference type="EMBL" id="RCZG01000005">
    <property type="protein sequence ID" value="TPG33849.1"/>
    <property type="molecule type" value="Genomic_DNA"/>
</dbReference>
<dbReference type="OrthoDB" id="9790144at2"/>